<evidence type="ECO:0000259" key="2">
    <source>
        <dbReference type="Pfam" id="PF07786"/>
    </source>
</evidence>
<reference evidence="3" key="1">
    <citation type="submission" date="2017-02" db="EMBL/GenBank/DDBJ databases">
        <title>Genome of Microbulbifer agarilyticus GP101.</title>
        <authorList>
            <person name="Jung J."/>
            <person name="Bae S.S."/>
            <person name="Baek K."/>
        </authorList>
    </citation>
    <scope>NUCLEOTIDE SEQUENCE [LARGE SCALE GENOMIC DNA]</scope>
    <source>
        <strain evidence="3">GP101</strain>
    </source>
</reference>
<dbReference type="Pfam" id="PF07786">
    <property type="entry name" value="HGSNAT_cat"/>
    <property type="match status" value="1"/>
</dbReference>
<dbReference type="Proteomes" id="UP000188219">
    <property type="component" value="Chromosome"/>
</dbReference>
<evidence type="ECO:0000313" key="4">
    <source>
        <dbReference type="Proteomes" id="UP000188219"/>
    </source>
</evidence>
<dbReference type="KEGG" id="maga:Mag101_00925"/>
<feature type="transmembrane region" description="Helical" evidence="1">
    <location>
        <begin position="151"/>
        <end position="173"/>
    </location>
</feature>
<feature type="transmembrane region" description="Helical" evidence="1">
    <location>
        <begin position="227"/>
        <end position="247"/>
    </location>
</feature>
<keyword evidence="4" id="KW-1185">Reference proteome</keyword>
<keyword evidence="1" id="KW-0812">Transmembrane</keyword>
<feature type="transmembrane region" description="Helical" evidence="1">
    <location>
        <begin position="12"/>
        <end position="31"/>
    </location>
</feature>
<name>A0A1Q2M9G0_9GAMM</name>
<dbReference type="InterPro" id="IPR012429">
    <property type="entry name" value="HGSNAT_cat"/>
</dbReference>
<sequence>MDGQPRIVAIDLMRGLAVMMMVCVHTLWMYADTATQSSSWLGQVVHFMGKGTAVFLLCMGISMTLSRRSSSVALLKRGLQVLALGFGMNALKFVVPISVFVTMPETFIQAYGWESPVTFGQLRYLVLTGDILQLAGMSLLIIGLSKRLLSGIWAPMLAGLMVIVTSKVVAGWRPPWEQGHYVADLLFADHFHVYFPVFPWISFILFGMGLGRLLNSERSIRKLTLKRMLPAGVLLTALGATLCAYNFEYHFADFFHLGPGGAIYLLGLTLLMFWLAHLLCEKVDLSKAMPLIRFCSRHVTSLYIIQWTLVCWGMGLVGFQALGTGETVLAMAILLCLTLLSQKLMNHTGILCREYLPKILEVLRGRVKSSGI</sequence>
<evidence type="ECO:0000256" key="1">
    <source>
        <dbReference type="SAM" id="Phobius"/>
    </source>
</evidence>
<feature type="transmembrane region" description="Helical" evidence="1">
    <location>
        <begin position="301"/>
        <end position="322"/>
    </location>
</feature>
<accession>A0A1Q2M9G0</accession>
<evidence type="ECO:0000313" key="3">
    <source>
        <dbReference type="EMBL" id="AQQ69300.1"/>
    </source>
</evidence>
<dbReference type="STRING" id="260552.Mag101_00925"/>
<feature type="domain" description="Heparan-alpha-glucosaminide N-acetyltransferase catalytic" evidence="2">
    <location>
        <begin position="6"/>
        <end position="245"/>
    </location>
</feature>
<protein>
    <recommendedName>
        <fullName evidence="2">Heparan-alpha-glucosaminide N-acetyltransferase catalytic domain-containing protein</fullName>
    </recommendedName>
</protein>
<feature type="transmembrane region" description="Helical" evidence="1">
    <location>
        <begin position="193"/>
        <end position="215"/>
    </location>
</feature>
<proteinExistence type="predicted"/>
<dbReference type="EMBL" id="CP019650">
    <property type="protein sequence ID" value="AQQ69300.1"/>
    <property type="molecule type" value="Genomic_DNA"/>
</dbReference>
<feature type="transmembrane region" description="Helical" evidence="1">
    <location>
        <begin position="262"/>
        <end position="280"/>
    </location>
</feature>
<gene>
    <name evidence="3" type="ORF">Mag101_00925</name>
</gene>
<keyword evidence="1" id="KW-1133">Transmembrane helix</keyword>
<feature type="transmembrane region" description="Helical" evidence="1">
    <location>
        <begin position="43"/>
        <end position="66"/>
    </location>
</feature>
<feature type="transmembrane region" description="Helical" evidence="1">
    <location>
        <begin position="122"/>
        <end position="144"/>
    </location>
</feature>
<keyword evidence="1" id="KW-0472">Membrane</keyword>
<dbReference type="AlphaFoldDB" id="A0A1Q2M9G0"/>
<feature type="transmembrane region" description="Helical" evidence="1">
    <location>
        <begin position="328"/>
        <end position="345"/>
    </location>
</feature>
<feature type="transmembrane region" description="Helical" evidence="1">
    <location>
        <begin position="78"/>
        <end position="102"/>
    </location>
</feature>
<organism evidence="3 4">
    <name type="scientific">Microbulbifer agarilyticus</name>
    <dbReference type="NCBI Taxonomy" id="260552"/>
    <lineage>
        <taxon>Bacteria</taxon>
        <taxon>Pseudomonadati</taxon>
        <taxon>Pseudomonadota</taxon>
        <taxon>Gammaproteobacteria</taxon>
        <taxon>Cellvibrionales</taxon>
        <taxon>Microbulbiferaceae</taxon>
        <taxon>Microbulbifer</taxon>
    </lineage>
</organism>